<dbReference type="Gene3D" id="1.25.40.20">
    <property type="entry name" value="Ankyrin repeat-containing domain"/>
    <property type="match status" value="3"/>
</dbReference>
<evidence type="ECO:0008006" key="6">
    <source>
        <dbReference type="Google" id="ProtNLM"/>
    </source>
</evidence>
<dbReference type="PRINTS" id="PR01415">
    <property type="entry name" value="ANKYRIN"/>
</dbReference>
<dbReference type="InterPro" id="IPR002110">
    <property type="entry name" value="Ankyrin_rpt"/>
</dbReference>
<dbReference type="Proteomes" id="UP001642484">
    <property type="component" value="Unassembled WGS sequence"/>
</dbReference>
<sequence>MAIVLCWAYTGDVFMELNEEQFDELVQRRDDTAGALKMELAADVLHTSTFRLRLFHQVQDSMEKLATEKAACLAWLILRQPCQTKDEFIELPDEQRLEPPMRLTLVILGLCPADAQEDGAFLAACRAGDAREVARRVLEPRDPNVANEDEGALHLAARFNHVEVLRLLLDARASCDQTTSNWGETALILAARRGFVESARCLLKSGATRDHARTDRGATALHYAAGGGHLEFVILLVEHQASVDLEMTGLSAGMTAAHVASAAGRVEVLRWLLQNGATKALSPTPMSGLHMAADCSRLEVAHLLVEHLVGHRATLDGTMACGETALHLAAASGSVDIVRLLLDSGASHDAKTVAGFTPWHFASHRGHIEAARVLRAWSQKKAGWTLCCAKRARTA</sequence>
<feature type="repeat" description="ANK" evidence="3">
    <location>
        <begin position="216"/>
        <end position="248"/>
    </location>
</feature>
<feature type="repeat" description="ANK" evidence="3">
    <location>
        <begin position="252"/>
        <end position="277"/>
    </location>
</feature>
<keyword evidence="1" id="KW-0677">Repeat</keyword>
<keyword evidence="5" id="KW-1185">Reference proteome</keyword>
<evidence type="ECO:0000313" key="4">
    <source>
        <dbReference type="EMBL" id="CAK9001462.1"/>
    </source>
</evidence>
<dbReference type="Pfam" id="PF12796">
    <property type="entry name" value="Ank_2"/>
    <property type="match status" value="3"/>
</dbReference>
<protein>
    <recommendedName>
        <fullName evidence="6">Ankyrin repeat protein</fullName>
    </recommendedName>
</protein>
<proteinExistence type="predicted"/>
<evidence type="ECO:0000313" key="5">
    <source>
        <dbReference type="Proteomes" id="UP001642484"/>
    </source>
</evidence>
<evidence type="ECO:0000256" key="3">
    <source>
        <dbReference type="PROSITE-ProRule" id="PRU00023"/>
    </source>
</evidence>
<dbReference type="EMBL" id="CAXAMN010002814">
    <property type="protein sequence ID" value="CAK9001462.1"/>
    <property type="molecule type" value="Genomic_DNA"/>
</dbReference>
<organism evidence="4 5">
    <name type="scientific">Durusdinium trenchii</name>
    <dbReference type="NCBI Taxonomy" id="1381693"/>
    <lineage>
        <taxon>Eukaryota</taxon>
        <taxon>Sar</taxon>
        <taxon>Alveolata</taxon>
        <taxon>Dinophyceae</taxon>
        <taxon>Suessiales</taxon>
        <taxon>Symbiodiniaceae</taxon>
        <taxon>Durusdinium</taxon>
    </lineage>
</organism>
<comment type="caution">
    <text evidence="4">The sequence shown here is derived from an EMBL/GenBank/DDBJ whole genome shotgun (WGS) entry which is preliminary data.</text>
</comment>
<evidence type="ECO:0000256" key="1">
    <source>
        <dbReference type="ARBA" id="ARBA00022737"/>
    </source>
</evidence>
<dbReference type="InterPro" id="IPR036770">
    <property type="entry name" value="Ankyrin_rpt-contain_sf"/>
</dbReference>
<name>A0ABP0IHF8_9DINO</name>
<dbReference type="PANTHER" id="PTHR24198">
    <property type="entry name" value="ANKYRIN REPEAT AND PROTEIN KINASE DOMAIN-CONTAINING PROTEIN"/>
    <property type="match status" value="1"/>
</dbReference>
<dbReference type="SUPFAM" id="SSF48403">
    <property type="entry name" value="Ankyrin repeat"/>
    <property type="match status" value="1"/>
</dbReference>
<dbReference type="PANTHER" id="PTHR24198:SF165">
    <property type="entry name" value="ANKYRIN REPEAT-CONTAINING PROTEIN-RELATED"/>
    <property type="match status" value="1"/>
</dbReference>
<gene>
    <name evidence="4" type="ORF">CCMP2556_LOCUS6481</name>
</gene>
<feature type="repeat" description="ANK" evidence="3">
    <location>
        <begin position="148"/>
        <end position="180"/>
    </location>
</feature>
<dbReference type="PROSITE" id="PS50088">
    <property type="entry name" value="ANK_REPEAT"/>
    <property type="match status" value="4"/>
</dbReference>
<feature type="repeat" description="ANK" evidence="3">
    <location>
        <begin position="321"/>
        <end position="353"/>
    </location>
</feature>
<dbReference type="SMART" id="SM00248">
    <property type="entry name" value="ANK"/>
    <property type="match status" value="6"/>
</dbReference>
<dbReference type="PROSITE" id="PS50297">
    <property type="entry name" value="ANK_REP_REGION"/>
    <property type="match status" value="4"/>
</dbReference>
<keyword evidence="2 3" id="KW-0040">ANK repeat</keyword>
<reference evidence="4 5" key="1">
    <citation type="submission" date="2024-02" db="EMBL/GenBank/DDBJ databases">
        <authorList>
            <person name="Chen Y."/>
            <person name="Shah S."/>
            <person name="Dougan E. K."/>
            <person name="Thang M."/>
            <person name="Chan C."/>
        </authorList>
    </citation>
    <scope>NUCLEOTIDE SEQUENCE [LARGE SCALE GENOMIC DNA]</scope>
</reference>
<evidence type="ECO:0000256" key="2">
    <source>
        <dbReference type="ARBA" id="ARBA00023043"/>
    </source>
</evidence>
<accession>A0ABP0IHF8</accession>